<dbReference type="EMBL" id="JAHLFP010000017">
    <property type="protein sequence ID" value="MBU3805726.1"/>
    <property type="molecule type" value="Genomic_DNA"/>
</dbReference>
<sequence length="231" mass="26859">MDVEALYIQSIPALVWGKASQKVYLYIHGQEGCKEEARLFASVAIRRGWQVLSVDLPEHGERKGESDSFYPWKIVPELGSVMEYAKHRWNKIGLFASSIGAWFSMLSFKQEHLEQGMFVSPVVDMKQLIETMMDWAGVSPERLRREQVIAASFGQTLSWQYREYAEENRISQWQTPTCVLYAGKDNLVGRETVQAFAQKFNAVLTIWEEGEHWFHTEAQLDVLRRWIEQHL</sequence>
<protein>
    <submittedName>
        <fullName evidence="1">Alpha/beta hydrolase</fullName>
    </submittedName>
</protein>
<proteinExistence type="predicted"/>
<reference evidence="1" key="1">
    <citation type="journal article" date="2021" name="PeerJ">
        <title>Extensive microbial diversity within the chicken gut microbiome revealed by metagenomics and culture.</title>
        <authorList>
            <person name="Gilroy R."/>
            <person name="Ravi A."/>
            <person name="Getino M."/>
            <person name="Pursley I."/>
            <person name="Horton D.L."/>
            <person name="Alikhan N.F."/>
            <person name="Baker D."/>
            <person name="Gharbi K."/>
            <person name="Hall N."/>
            <person name="Watson M."/>
            <person name="Adriaenssens E.M."/>
            <person name="Foster-Nyarko E."/>
            <person name="Jarju S."/>
            <person name="Secka A."/>
            <person name="Antonio M."/>
            <person name="Oren A."/>
            <person name="Chaudhuri R.R."/>
            <person name="La Ragione R."/>
            <person name="Hildebrand F."/>
            <person name="Pallen M.J."/>
        </authorList>
    </citation>
    <scope>NUCLEOTIDE SEQUENCE</scope>
    <source>
        <strain evidence="1">B5_2728</strain>
    </source>
</reference>
<dbReference type="GO" id="GO:0016787">
    <property type="term" value="F:hydrolase activity"/>
    <property type="evidence" value="ECO:0007669"/>
    <property type="project" value="UniProtKB-KW"/>
</dbReference>
<name>A0A948T1X3_9FIRM</name>
<organism evidence="1 2">
    <name type="scientific">Candidatus Allofournierella pullistercoris</name>
    <dbReference type="NCBI Taxonomy" id="2838597"/>
    <lineage>
        <taxon>Bacteria</taxon>
        <taxon>Bacillati</taxon>
        <taxon>Bacillota</taxon>
        <taxon>Clostridia</taxon>
        <taxon>Eubacteriales</taxon>
        <taxon>Oscillospiraceae</taxon>
        <taxon>Allofournierella</taxon>
    </lineage>
</organism>
<accession>A0A948T1X3</accession>
<dbReference type="AlphaFoldDB" id="A0A948T1X3"/>
<evidence type="ECO:0000313" key="2">
    <source>
        <dbReference type="Proteomes" id="UP000713596"/>
    </source>
</evidence>
<dbReference type="SUPFAM" id="SSF53474">
    <property type="entry name" value="alpha/beta-Hydrolases"/>
    <property type="match status" value="1"/>
</dbReference>
<gene>
    <name evidence="1" type="ORF">H9882_02375</name>
</gene>
<dbReference type="Gene3D" id="3.40.50.1820">
    <property type="entry name" value="alpha/beta hydrolase"/>
    <property type="match status" value="1"/>
</dbReference>
<comment type="caution">
    <text evidence="1">The sequence shown here is derived from an EMBL/GenBank/DDBJ whole genome shotgun (WGS) entry which is preliminary data.</text>
</comment>
<keyword evidence="1" id="KW-0378">Hydrolase</keyword>
<dbReference type="Proteomes" id="UP000713596">
    <property type="component" value="Unassembled WGS sequence"/>
</dbReference>
<reference evidence="1" key="2">
    <citation type="submission" date="2021-04" db="EMBL/GenBank/DDBJ databases">
        <authorList>
            <person name="Gilroy R."/>
        </authorList>
    </citation>
    <scope>NUCLEOTIDE SEQUENCE</scope>
    <source>
        <strain evidence="1">B5_2728</strain>
    </source>
</reference>
<dbReference type="InterPro" id="IPR029058">
    <property type="entry name" value="AB_hydrolase_fold"/>
</dbReference>
<evidence type="ECO:0000313" key="1">
    <source>
        <dbReference type="EMBL" id="MBU3805726.1"/>
    </source>
</evidence>